<protein>
    <submittedName>
        <fullName evidence="2">Uncharacterized protein</fullName>
    </submittedName>
</protein>
<organism evidence="2 3">
    <name type="scientific">Malus baccata</name>
    <name type="common">Siberian crab apple</name>
    <name type="synonym">Pyrus baccata</name>
    <dbReference type="NCBI Taxonomy" id="106549"/>
    <lineage>
        <taxon>Eukaryota</taxon>
        <taxon>Viridiplantae</taxon>
        <taxon>Streptophyta</taxon>
        <taxon>Embryophyta</taxon>
        <taxon>Tracheophyta</taxon>
        <taxon>Spermatophyta</taxon>
        <taxon>Magnoliopsida</taxon>
        <taxon>eudicotyledons</taxon>
        <taxon>Gunneridae</taxon>
        <taxon>Pentapetalae</taxon>
        <taxon>rosids</taxon>
        <taxon>fabids</taxon>
        <taxon>Rosales</taxon>
        <taxon>Rosaceae</taxon>
        <taxon>Amygdaloideae</taxon>
        <taxon>Maleae</taxon>
        <taxon>Malus</taxon>
    </lineage>
</organism>
<feature type="region of interest" description="Disordered" evidence="1">
    <location>
        <begin position="1"/>
        <end position="60"/>
    </location>
</feature>
<keyword evidence="3" id="KW-1185">Reference proteome</keyword>
<accession>A0A540KH58</accession>
<dbReference type="AlphaFoldDB" id="A0A540KH58"/>
<comment type="caution">
    <text evidence="2">The sequence shown here is derived from an EMBL/GenBank/DDBJ whole genome shotgun (WGS) entry which is preliminary data.</text>
</comment>
<dbReference type="Proteomes" id="UP000315295">
    <property type="component" value="Unassembled WGS sequence"/>
</dbReference>
<evidence type="ECO:0000313" key="2">
    <source>
        <dbReference type="EMBL" id="TQD73547.1"/>
    </source>
</evidence>
<name>A0A540KH58_MALBA</name>
<gene>
    <name evidence="2" type="ORF">C1H46_040922</name>
</gene>
<proteinExistence type="predicted"/>
<dbReference type="EMBL" id="VIEB01001277">
    <property type="protein sequence ID" value="TQD73547.1"/>
    <property type="molecule type" value="Genomic_DNA"/>
</dbReference>
<sequence>MSGATEISLHRTQSQGATRSQLDDTHNDLPTEAPARKRSAVRRRHESVNGSVPNLPNERPVCGACRLVKTISRYRPSA</sequence>
<feature type="compositionally biased region" description="Polar residues" evidence="1">
    <location>
        <begin position="10"/>
        <end position="20"/>
    </location>
</feature>
<feature type="compositionally biased region" description="Basic residues" evidence="1">
    <location>
        <begin position="36"/>
        <end position="45"/>
    </location>
</feature>
<reference evidence="2 3" key="1">
    <citation type="journal article" date="2019" name="G3 (Bethesda)">
        <title>Sequencing of a Wild Apple (Malus baccata) Genome Unravels the Differences Between Cultivated and Wild Apple Species Regarding Disease Resistance and Cold Tolerance.</title>
        <authorList>
            <person name="Chen X."/>
        </authorList>
    </citation>
    <scope>NUCLEOTIDE SEQUENCE [LARGE SCALE GENOMIC DNA]</scope>
    <source>
        <strain evidence="3">cv. Shandingzi</strain>
        <tissue evidence="2">Leaves</tissue>
    </source>
</reference>
<evidence type="ECO:0000256" key="1">
    <source>
        <dbReference type="SAM" id="MobiDB-lite"/>
    </source>
</evidence>
<evidence type="ECO:0000313" key="3">
    <source>
        <dbReference type="Proteomes" id="UP000315295"/>
    </source>
</evidence>